<dbReference type="OrthoDB" id="202158at2759"/>
<dbReference type="Gene3D" id="2.40.50.100">
    <property type="match status" value="1"/>
</dbReference>
<evidence type="ECO:0000256" key="1">
    <source>
        <dbReference type="ARBA" id="ARBA00001938"/>
    </source>
</evidence>
<feature type="compositionally biased region" description="Low complexity" evidence="11">
    <location>
        <begin position="95"/>
        <end position="111"/>
    </location>
</feature>
<dbReference type="GO" id="GO:0043754">
    <property type="term" value="F:dihydrolipoamide branched chain acyltransferase activity"/>
    <property type="evidence" value="ECO:0007669"/>
    <property type="project" value="UniProtKB-EC"/>
</dbReference>
<keyword evidence="5 10" id="KW-0450">Lipoyl</keyword>
<dbReference type="EMBL" id="CAICTM010003709">
    <property type="protein sequence ID" value="CAB9531596.1"/>
    <property type="molecule type" value="Genomic_DNA"/>
</dbReference>
<dbReference type="GO" id="GO:0005759">
    <property type="term" value="C:mitochondrial matrix"/>
    <property type="evidence" value="ECO:0007669"/>
    <property type="project" value="UniProtKB-SubCell"/>
</dbReference>
<keyword evidence="7" id="KW-0496">Mitochondrion</keyword>
<name>A0A9N8HZJ1_9STRA</name>
<dbReference type="AlphaFoldDB" id="A0A9N8HZJ1"/>
<dbReference type="InterPro" id="IPR011053">
    <property type="entry name" value="Single_hybrid_motif"/>
</dbReference>
<dbReference type="InterPro" id="IPR004167">
    <property type="entry name" value="PSBD"/>
</dbReference>
<keyword evidence="8 10" id="KW-0012">Acyltransferase</keyword>
<feature type="compositionally biased region" description="Low complexity" evidence="11">
    <location>
        <begin position="144"/>
        <end position="163"/>
    </location>
</feature>
<organism evidence="14 15">
    <name type="scientific">Seminavis robusta</name>
    <dbReference type="NCBI Taxonomy" id="568900"/>
    <lineage>
        <taxon>Eukaryota</taxon>
        <taxon>Sar</taxon>
        <taxon>Stramenopiles</taxon>
        <taxon>Ochrophyta</taxon>
        <taxon>Bacillariophyta</taxon>
        <taxon>Bacillariophyceae</taxon>
        <taxon>Bacillariophycidae</taxon>
        <taxon>Naviculales</taxon>
        <taxon>Naviculaceae</taxon>
        <taxon>Seminavis</taxon>
    </lineage>
</organism>
<comment type="similarity">
    <text evidence="3 10">Belongs to the 2-oxoacid dehydrogenase family.</text>
</comment>
<comment type="cofactor">
    <cofactor evidence="1 10">
        <name>(R)-lipoate</name>
        <dbReference type="ChEBI" id="CHEBI:83088"/>
    </cofactor>
</comment>
<dbReference type="Pfam" id="PF00198">
    <property type="entry name" value="2-oxoacid_dh"/>
    <property type="match status" value="1"/>
</dbReference>
<evidence type="ECO:0000256" key="11">
    <source>
        <dbReference type="SAM" id="MobiDB-lite"/>
    </source>
</evidence>
<evidence type="ECO:0000256" key="3">
    <source>
        <dbReference type="ARBA" id="ARBA00007317"/>
    </source>
</evidence>
<feature type="domain" description="Peripheral subunit-binding (PSBD)" evidence="13">
    <location>
        <begin position="170"/>
        <end position="207"/>
    </location>
</feature>
<dbReference type="PROSITE" id="PS00189">
    <property type="entry name" value="LIPOYL"/>
    <property type="match status" value="1"/>
</dbReference>
<dbReference type="EC" id="2.3.1.-" evidence="10"/>
<dbReference type="InterPro" id="IPR003016">
    <property type="entry name" value="2-oxoA_DH_lipoyl-BS"/>
</dbReference>
<dbReference type="SUPFAM" id="SSF52777">
    <property type="entry name" value="CoA-dependent acyltransferases"/>
    <property type="match status" value="1"/>
</dbReference>
<feature type="compositionally biased region" description="Low complexity" evidence="11">
    <location>
        <begin position="231"/>
        <end position="240"/>
    </location>
</feature>
<feature type="domain" description="Lipoyl-binding" evidence="12">
    <location>
        <begin position="14"/>
        <end position="90"/>
    </location>
</feature>
<comment type="caution">
    <text evidence="14">The sequence shown here is derived from an EMBL/GenBank/DDBJ whole genome shotgun (WGS) entry which is preliminary data.</text>
</comment>
<dbReference type="InterPro" id="IPR036625">
    <property type="entry name" value="E3-bd_dom_sf"/>
</dbReference>
<dbReference type="Pfam" id="PF02817">
    <property type="entry name" value="E3_binding"/>
    <property type="match status" value="1"/>
</dbReference>
<dbReference type="PANTHER" id="PTHR43178">
    <property type="entry name" value="DIHYDROLIPOAMIDE ACETYLTRANSFERASE COMPONENT OF PYRUVATE DEHYDROGENASE COMPLEX"/>
    <property type="match status" value="1"/>
</dbReference>
<feature type="region of interest" description="Disordered" evidence="11">
    <location>
        <begin position="211"/>
        <end position="240"/>
    </location>
</feature>
<dbReference type="InterPro" id="IPR050743">
    <property type="entry name" value="2-oxoacid_DH_E2_comp"/>
</dbReference>
<dbReference type="Gene3D" id="3.30.559.10">
    <property type="entry name" value="Chloramphenicol acetyltransferase-like domain"/>
    <property type="match status" value="1"/>
</dbReference>
<dbReference type="SUPFAM" id="SSF47005">
    <property type="entry name" value="Peripheral subunit-binding domain of 2-oxo acid dehydrogenase complex"/>
    <property type="match status" value="1"/>
</dbReference>
<evidence type="ECO:0000256" key="5">
    <source>
        <dbReference type="ARBA" id="ARBA00022823"/>
    </source>
</evidence>
<evidence type="ECO:0000256" key="4">
    <source>
        <dbReference type="ARBA" id="ARBA00022679"/>
    </source>
</evidence>
<evidence type="ECO:0000256" key="6">
    <source>
        <dbReference type="ARBA" id="ARBA00022946"/>
    </source>
</evidence>
<dbReference type="PROSITE" id="PS51826">
    <property type="entry name" value="PSBD"/>
    <property type="match status" value="1"/>
</dbReference>
<protein>
    <recommendedName>
        <fullName evidence="10">Dihydrolipoamide acetyltransferase component of pyruvate dehydrogenase complex</fullName>
        <ecNumber evidence="10">2.3.1.-</ecNumber>
    </recommendedName>
</protein>
<dbReference type="GO" id="GO:0016407">
    <property type="term" value="F:acetyltransferase activity"/>
    <property type="evidence" value="ECO:0007669"/>
    <property type="project" value="TreeGrafter"/>
</dbReference>
<dbReference type="FunFam" id="3.30.559.10:FF:000007">
    <property type="entry name" value="Dihydrolipoamide acetyltransferase component of pyruvate dehydrogenase complex"/>
    <property type="match status" value="1"/>
</dbReference>
<comment type="subcellular location">
    <subcellularLocation>
        <location evidence="2">Mitochondrion matrix</location>
    </subcellularLocation>
</comment>
<keyword evidence="15" id="KW-1185">Reference proteome</keyword>
<feature type="non-terminal residue" evidence="14">
    <location>
        <position position="1"/>
    </location>
</feature>
<dbReference type="GO" id="GO:0005829">
    <property type="term" value="C:cytosol"/>
    <property type="evidence" value="ECO:0007669"/>
    <property type="project" value="UniProtKB-ARBA"/>
</dbReference>
<gene>
    <name evidence="14" type="ORF">SEMRO_3711_G350560.1</name>
</gene>
<evidence type="ECO:0000259" key="13">
    <source>
        <dbReference type="PROSITE" id="PS51826"/>
    </source>
</evidence>
<feature type="compositionally biased region" description="Basic and acidic residues" evidence="11">
    <location>
        <begin position="112"/>
        <end position="122"/>
    </location>
</feature>
<dbReference type="CDD" id="cd06849">
    <property type="entry name" value="lipoyl_domain"/>
    <property type="match status" value="1"/>
</dbReference>
<reference evidence="14" key="1">
    <citation type="submission" date="2020-06" db="EMBL/GenBank/DDBJ databases">
        <authorList>
            <consortium name="Plant Systems Biology data submission"/>
        </authorList>
    </citation>
    <scope>NUCLEOTIDE SEQUENCE</scope>
    <source>
        <strain evidence="14">D6</strain>
    </source>
</reference>
<comment type="catalytic activity">
    <reaction evidence="9">
        <text>N(6)-[(R)-dihydrolipoyl]-L-lysyl-[protein] + 2-methylpropanoyl-CoA = N(6)-[(R)-S(8)-2-methylpropanoyldihydrolipoyl]-L-lysyl-[protein] + CoA</text>
        <dbReference type="Rhea" id="RHEA:18865"/>
        <dbReference type="Rhea" id="RHEA-COMP:10475"/>
        <dbReference type="Rhea" id="RHEA-COMP:10497"/>
        <dbReference type="ChEBI" id="CHEBI:57287"/>
        <dbReference type="ChEBI" id="CHEBI:57338"/>
        <dbReference type="ChEBI" id="CHEBI:83100"/>
        <dbReference type="ChEBI" id="CHEBI:83142"/>
        <dbReference type="EC" id="2.3.1.168"/>
    </reaction>
    <physiologicalReaction direction="left-to-right" evidence="9">
        <dbReference type="Rhea" id="RHEA:18866"/>
    </physiologicalReaction>
</comment>
<dbReference type="InterPro" id="IPR023213">
    <property type="entry name" value="CAT-like_dom_sf"/>
</dbReference>
<dbReference type="GO" id="GO:0031405">
    <property type="term" value="F:lipoic acid binding"/>
    <property type="evidence" value="ECO:0007669"/>
    <property type="project" value="TreeGrafter"/>
</dbReference>
<evidence type="ECO:0000256" key="2">
    <source>
        <dbReference type="ARBA" id="ARBA00004305"/>
    </source>
</evidence>
<dbReference type="PANTHER" id="PTHR43178:SF5">
    <property type="entry name" value="LIPOAMIDE ACYLTRANSFERASE COMPONENT OF BRANCHED-CHAIN ALPHA-KETO ACID DEHYDROGENASE COMPLEX, MITOCHONDRIAL"/>
    <property type="match status" value="1"/>
</dbReference>
<feature type="region of interest" description="Disordered" evidence="11">
    <location>
        <begin position="95"/>
        <end position="163"/>
    </location>
</feature>
<dbReference type="Proteomes" id="UP001153069">
    <property type="component" value="Unassembled WGS sequence"/>
</dbReference>
<proteinExistence type="inferred from homology"/>
<evidence type="ECO:0000256" key="7">
    <source>
        <dbReference type="ARBA" id="ARBA00023128"/>
    </source>
</evidence>
<dbReference type="Pfam" id="PF00364">
    <property type="entry name" value="Biotin_lipoyl"/>
    <property type="match status" value="1"/>
</dbReference>
<evidence type="ECO:0000313" key="14">
    <source>
        <dbReference type="EMBL" id="CAB9531596.1"/>
    </source>
</evidence>
<dbReference type="InterPro" id="IPR001078">
    <property type="entry name" value="2-oxoacid_DH_actylTfrase"/>
</dbReference>
<evidence type="ECO:0000256" key="10">
    <source>
        <dbReference type="RuleBase" id="RU003423"/>
    </source>
</evidence>
<evidence type="ECO:0000256" key="9">
    <source>
        <dbReference type="ARBA" id="ARBA00051775"/>
    </source>
</evidence>
<evidence type="ECO:0000259" key="12">
    <source>
        <dbReference type="PROSITE" id="PS50968"/>
    </source>
</evidence>
<sequence length="481" mass="51944">LEDHDSDHDNNNPIIPFKLADIGEGIKEVEILQWFVQKGDTVQQFDRICEVQSDKATVEITSRYDGLVTELAGGNVGDMVQVGDALLHIQVEGGNANNSTDAAAKSSTAATPEEKLHSHDTADQQLRIPHVASQFHLESDDTTSKPTATATATQSQPPLLTTTTSGKKVLATPAVRKLGMEYNLDLSTLVGTGPQGRVLKADVLTFLRESGRMDGPPASSSVDPTSAPAETITTPSLPSTPTALVEDEVITLKGYHRLMIQTMTKSQEIPHMGYTDEFNVTKLIDYRKDINAAHSSSDDKISILAFFLKATSLALLEYPIVNASWQDDVSTGKVTLWKNHNIGVAMDTPRGLVVPVVRHCQEKSLVQIQHDLNVLKEIAAAGKLGEEHLTGATISMSNIGSVGGGTYMNPLIVPPQAAIGAMGALQTLPRFDAEGNVEAAKIINMSWAGDHRMMDGATLARFSNRCKEYLQDPVRMLVSMK</sequence>
<dbReference type="Gene3D" id="4.10.320.10">
    <property type="entry name" value="E3-binding domain"/>
    <property type="match status" value="1"/>
</dbReference>
<keyword evidence="6" id="KW-0809">Transit peptide</keyword>
<dbReference type="FunFam" id="2.40.50.100:FF:000013">
    <property type="entry name" value="Dihydrolipoamide acetyltransferase component of pyruvate dehydrogenase complex"/>
    <property type="match status" value="1"/>
</dbReference>
<evidence type="ECO:0000313" key="15">
    <source>
        <dbReference type="Proteomes" id="UP001153069"/>
    </source>
</evidence>
<accession>A0A9N8HZJ1</accession>
<keyword evidence="4 10" id="KW-0808">Transferase</keyword>
<evidence type="ECO:0000256" key="8">
    <source>
        <dbReference type="ARBA" id="ARBA00023315"/>
    </source>
</evidence>
<dbReference type="SUPFAM" id="SSF51230">
    <property type="entry name" value="Single hybrid motif"/>
    <property type="match status" value="1"/>
</dbReference>
<dbReference type="FunFam" id="4.10.320.10:FF:000002">
    <property type="entry name" value="Dihydrolipoamide acetyltransferase component of pyruvate dehydrogenase complex"/>
    <property type="match status" value="1"/>
</dbReference>
<dbReference type="PROSITE" id="PS50968">
    <property type="entry name" value="BIOTINYL_LIPOYL"/>
    <property type="match status" value="1"/>
</dbReference>
<dbReference type="InterPro" id="IPR000089">
    <property type="entry name" value="Biotin_lipoyl"/>
</dbReference>